<dbReference type="AlphaFoldDB" id="A0A2H0B712"/>
<dbReference type="SUPFAM" id="SSF52009">
    <property type="entry name" value="Phosphohistidine domain"/>
    <property type="match status" value="1"/>
</dbReference>
<protein>
    <recommendedName>
        <fullName evidence="4">PEP-utilising enzyme C-terminal domain-containing protein</fullName>
    </recommendedName>
</protein>
<dbReference type="Gene3D" id="3.50.30.10">
    <property type="entry name" value="Phosphohistidine domain"/>
    <property type="match status" value="1"/>
</dbReference>
<dbReference type="InterPro" id="IPR040442">
    <property type="entry name" value="Pyrv_kinase-like_dom_sf"/>
</dbReference>
<evidence type="ECO:0000313" key="5">
    <source>
        <dbReference type="EMBL" id="PIP53436.1"/>
    </source>
</evidence>
<organism evidence="5 6">
    <name type="scientific">Candidatus Beckwithbacteria bacterium CG23_combo_of_CG06-09_8_20_14_all_34_8</name>
    <dbReference type="NCBI Taxonomy" id="1974497"/>
    <lineage>
        <taxon>Bacteria</taxon>
        <taxon>Candidatus Beckwithiibacteriota</taxon>
    </lineage>
</organism>
<evidence type="ECO:0000313" key="6">
    <source>
        <dbReference type="Proteomes" id="UP000229459"/>
    </source>
</evidence>
<proteinExistence type="inferred from homology"/>
<gene>
    <name evidence="5" type="ORF">COX08_00980</name>
</gene>
<dbReference type="InterPro" id="IPR015813">
    <property type="entry name" value="Pyrv/PenolPyrv_kinase-like_dom"/>
</dbReference>
<dbReference type="PANTHER" id="PTHR43030">
    <property type="entry name" value="PHOSPHOENOLPYRUVATE SYNTHASE"/>
    <property type="match status" value="1"/>
</dbReference>
<dbReference type="InterPro" id="IPR036637">
    <property type="entry name" value="Phosphohistidine_dom_sf"/>
</dbReference>
<evidence type="ECO:0000256" key="1">
    <source>
        <dbReference type="ARBA" id="ARBA00007837"/>
    </source>
</evidence>
<dbReference type="SUPFAM" id="SSF51621">
    <property type="entry name" value="Phosphoenolpyruvate/pyruvate domain"/>
    <property type="match status" value="1"/>
</dbReference>
<evidence type="ECO:0000259" key="4">
    <source>
        <dbReference type="Pfam" id="PF02896"/>
    </source>
</evidence>
<keyword evidence="2" id="KW-0547">Nucleotide-binding</keyword>
<reference evidence="5 6" key="1">
    <citation type="submission" date="2017-09" db="EMBL/GenBank/DDBJ databases">
        <title>Depth-based differentiation of microbial function through sediment-hosted aquifers and enrichment of novel symbionts in the deep terrestrial subsurface.</title>
        <authorList>
            <person name="Probst A.J."/>
            <person name="Ladd B."/>
            <person name="Jarett J.K."/>
            <person name="Geller-Mcgrath D.E."/>
            <person name="Sieber C.M."/>
            <person name="Emerson J.B."/>
            <person name="Anantharaman K."/>
            <person name="Thomas B.C."/>
            <person name="Malmstrom R."/>
            <person name="Stieglmeier M."/>
            <person name="Klingl A."/>
            <person name="Woyke T."/>
            <person name="Ryan C.M."/>
            <person name="Banfield J.F."/>
        </authorList>
    </citation>
    <scope>NUCLEOTIDE SEQUENCE [LARGE SCALE GENOMIC DNA]</scope>
    <source>
        <strain evidence="5">CG23_combo_of_CG06-09_8_20_14_all_34_8</strain>
    </source>
</reference>
<feature type="domain" description="PEP-utilising enzyme C-terminal" evidence="4">
    <location>
        <begin position="230"/>
        <end position="513"/>
    </location>
</feature>
<feature type="non-terminal residue" evidence="5">
    <location>
        <position position="1"/>
    </location>
</feature>
<evidence type="ECO:0000256" key="3">
    <source>
        <dbReference type="ARBA" id="ARBA00022840"/>
    </source>
</evidence>
<dbReference type="Pfam" id="PF02896">
    <property type="entry name" value="PEP-utilizers_C"/>
    <property type="match status" value="1"/>
</dbReference>
<sequence>QNITLRKTFPQHIEQIIEDKSLTEKAIPFSKQLLPKLKDNQVLQLCKFAKQAAKISSLPQTLEWGFDGDNFTFFQTQNLIEVEVDQNINKEKLLSLPIIIEGTGDNPGMGKGILISGSDHSQSFSGDIVILEEFNPELATALKHAEGIINADFTNQREVKFFCQQEGIPLINVSVENIKYLKIGQFVTIDGSTGYIYKGSFGNQNQDLTYERELTIQPGEAVFTQIQNIQTKAKVYTNLESVNQNKIFDSEISDGICLIKGESLIFNLGSHPLSLISTGESDKIIDQLKKQLLALKRIESNKPIFYQFSDLISSQLYNLNHASDFETIERIPFLGFRGSWRHVNDPRLFKCELKAITTTFEHSQINLVLPFFRIGEEINFLIDQIHKVKSTAAQHIWLSISSPANCINIPQYLEHKIAGVILNMQRLTKLSLGVDPSNVKTVDLYDEFDPSIIWLTKRLISYLKDKHLKIILNNFYTPLDQHRLSMLLKIGVDGFALAPQYVLEAKKIIANIEKNSKD</sequence>
<dbReference type="EMBL" id="PCSR01000021">
    <property type="protein sequence ID" value="PIP53436.1"/>
    <property type="molecule type" value="Genomic_DNA"/>
</dbReference>
<dbReference type="InterPro" id="IPR006319">
    <property type="entry name" value="PEP_synth"/>
</dbReference>
<accession>A0A2H0B712</accession>
<name>A0A2H0B712_9BACT</name>
<dbReference type="InterPro" id="IPR000121">
    <property type="entry name" value="PEP_util_C"/>
</dbReference>
<dbReference type="GO" id="GO:0005524">
    <property type="term" value="F:ATP binding"/>
    <property type="evidence" value="ECO:0007669"/>
    <property type="project" value="UniProtKB-KW"/>
</dbReference>
<keyword evidence="3" id="KW-0067">ATP-binding</keyword>
<dbReference type="Gene3D" id="3.20.20.60">
    <property type="entry name" value="Phosphoenolpyruvate-binding domains"/>
    <property type="match status" value="1"/>
</dbReference>
<dbReference type="PANTHER" id="PTHR43030:SF1">
    <property type="entry name" value="PHOSPHOENOLPYRUVATE SYNTHASE"/>
    <property type="match status" value="1"/>
</dbReference>
<dbReference type="Gene3D" id="3.30.470.20">
    <property type="entry name" value="ATP-grasp fold, B domain"/>
    <property type="match status" value="1"/>
</dbReference>
<comment type="caution">
    <text evidence="5">The sequence shown here is derived from an EMBL/GenBank/DDBJ whole genome shotgun (WGS) entry which is preliminary data.</text>
</comment>
<dbReference type="Proteomes" id="UP000229459">
    <property type="component" value="Unassembled WGS sequence"/>
</dbReference>
<comment type="similarity">
    <text evidence="1">Belongs to the PEP-utilizing enzyme family.</text>
</comment>
<dbReference type="GO" id="GO:0008986">
    <property type="term" value="F:pyruvate, water dikinase activity"/>
    <property type="evidence" value="ECO:0007669"/>
    <property type="project" value="InterPro"/>
</dbReference>
<evidence type="ECO:0000256" key="2">
    <source>
        <dbReference type="ARBA" id="ARBA00022741"/>
    </source>
</evidence>